<feature type="domain" description="Ig-like" evidence="7">
    <location>
        <begin position="30"/>
        <end position="156"/>
    </location>
</feature>
<gene>
    <name evidence="9" type="primary">LOC115813996</name>
</gene>
<dbReference type="InterPro" id="IPR013106">
    <property type="entry name" value="Ig_V-set"/>
</dbReference>
<dbReference type="GO" id="GO:0001817">
    <property type="term" value="P:regulation of cytokine production"/>
    <property type="evidence" value="ECO:0007669"/>
    <property type="project" value="TreeGrafter"/>
</dbReference>
<dbReference type="SUPFAM" id="SSF48726">
    <property type="entry name" value="Immunoglobulin"/>
    <property type="match status" value="2"/>
</dbReference>
<dbReference type="InterPro" id="IPR053896">
    <property type="entry name" value="BTN3A2-like_Ig-C"/>
</dbReference>
<dbReference type="SMART" id="SM00409">
    <property type="entry name" value="IG"/>
    <property type="match status" value="1"/>
</dbReference>
<feature type="domain" description="Ig-like" evidence="7">
    <location>
        <begin position="168"/>
        <end position="254"/>
    </location>
</feature>
<dbReference type="AlphaFoldDB" id="A0A6J2VKN9"/>
<keyword evidence="2" id="KW-0732">Signal</keyword>
<evidence type="ECO:0000256" key="1">
    <source>
        <dbReference type="ARBA" id="ARBA00004370"/>
    </source>
</evidence>
<dbReference type="PANTHER" id="PTHR24100">
    <property type="entry name" value="BUTYROPHILIN"/>
    <property type="match status" value="1"/>
</dbReference>
<keyword evidence="8" id="KW-1185">Reference proteome</keyword>
<reference evidence="9" key="1">
    <citation type="submission" date="2025-08" db="UniProtKB">
        <authorList>
            <consortium name="RefSeq"/>
        </authorList>
    </citation>
    <scope>IDENTIFICATION</scope>
</reference>
<evidence type="ECO:0000256" key="3">
    <source>
        <dbReference type="ARBA" id="ARBA00023136"/>
    </source>
</evidence>
<evidence type="ECO:0000313" key="9">
    <source>
        <dbReference type="RefSeq" id="XP_030632564.1"/>
    </source>
</evidence>
<dbReference type="SMART" id="SM00368">
    <property type="entry name" value="LRR_RI"/>
    <property type="match status" value="2"/>
</dbReference>
<dbReference type="InterPro" id="IPR032675">
    <property type="entry name" value="LRR_dom_sf"/>
</dbReference>
<dbReference type="SMART" id="SM00406">
    <property type="entry name" value="IGv"/>
    <property type="match status" value="1"/>
</dbReference>
<evidence type="ECO:0000256" key="5">
    <source>
        <dbReference type="ARBA" id="ARBA00023180"/>
    </source>
</evidence>
<dbReference type="PROSITE" id="PS50835">
    <property type="entry name" value="IG_LIKE"/>
    <property type="match status" value="2"/>
</dbReference>
<dbReference type="OrthoDB" id="9986391at2759"/>
<dbReference type="InterPro" id="IPR036179">
    <property type="entry name" value="Ig-like_dom_sf"/>
</dbReference>
<dbReference type="Gene3D" id="2.60.40.10">
    <property type="entry name" value="Immunoglobulins"/>
    <property type="match status" value="2"/>
</dbReference>
<dbReference type="SUPFAM" id="SSF52047">
    <property type="entry name" value="RNI-like"/>
    <property type="match status" value="1"/>
</dbReference>
<dbReference type="GeneID" id="115813996"/>
<dbReference type="InterPro" id="IPR013783">
    <property type="entry name" value="Ig-like_fold"/>
</dbReference>
<name>A0A6J2VKN9_CHACN</name>
<dbReference type="FunFam" id="2.60.40.10:FF:000142">
    <property type="entry name" value="V-set domain-containing T-cell activation inhibitor 1"/>
    <property type="match status" value="1"/>
</dbReference>
<dbReference type="GO" id="GO:0005102">
    <property type="term" value="F:signaling receptor binding"/>
    <property type="evidence" value="ECO:0007669"/>
    <property type="project" value="TreeGrafter"/>
</dbReference>
<proteinExistence type="predicted"/>
<dbReference type="GO" id="GO:0050863">
    <property type="term" value="P:regulation of T cell activation"/>
    <property type="evidence" value="ECO:0007669"/>
    <property type="project" value="UniProtKB-ARBA"/>
</dbReference>
<dbReference type="Pfam" id="PF07686">
    <property type="entry name" value="V-set"/>
    <property type="match status" value="1"/>
</dbReference>
<organism evidence="8 9">
    <name type="scientific">Chanos chanos</name>
    <name type="common">Milkfish</name>
    <name type="synonym">Mugil chanos</name>
    <dbReference type="NCBI Taxonomy" id="29144"/>
    <lineage>
        <taxon>Eukaryota</taxon>
        <taxon>Metazoa</taxon>
        <taxon>Chordata</taxon>
        <taxon>Craniata</taxon>
        <taxon>Vertebrata</taxon>
        <taxon>Euteleostomi</taxon>
        <taxon>Actinopterygii</taxon>
        <taxon>Neopterygii</taxon>
        <taxon>Teleostei</taxon>
        <taxon>Ostariophysi</taxon>
        <taxon>Gonorynchiformes</taxon>
        <taxon>Chanidae</taxon>
        <taxon>Chanos</taxon>
    </lineage>
</organism>
<evidence type="ECO:0000256" key="2">
    <source>
        <dbReference type="ARBA" id="ARBA00022729"/>
    </source>
</evidence>
<dbReference type="InterPro" id="IPR003599">
    <property type="entry name" value="Ig_sub"/>
</dbReference>
<dbReference type="InParanoid" id="A0A6J2VKN9"/>
<dbReference type="Gene3D" id="3.80.10.10">
    <property type="entry name" value="Ribonuclease Inhibitor"/>
    <property type="match status" value="1"/>
</dbReference>
<dbReference type="Proteomes" id="UP000504632">
    <property type="component" value="Chromosome 6"/>
</dbReference>
<evidence type="ECO:0000259" key="7">
    <source>
        <dbReference type="PROSITE" id="PS50835"/>
    </source>
</evidence>
<dbReference type="InterPro" id="IPR050504">
    <property type="entry name" value="IgSF_BTN/MOG"/>
</dbReference>
<keyword evidence="4" id="KW-1015">Disulfide bond</keyword>
<dbReference type="InterPro" id="IPR007110">
    <property type="entry name" value="Ig-like_dom"/>
</dbReference>
<evidence type="ECO:0000313" key="8">
    <source>
        <dbReference type="Proteomes" id="UP000504632"/>
    </source>
</evidence>
<accession>A0A6J2VKN9</accession>
<sequence>MVMKSEDRKGEEVSCVGFEILPSDDSWRRPALEETENGTERILGGDQFQVVGPAGPFIAVAGEDLVLPCSLKPNISAVDMTVEWSRLHGSDTLVHLYTEHEDRNEKQSQSYRGRTALFKEELQKGNTSLKLSRVRVSDEGQYKCLIDNKNWQGDVTVEVIVEAVGTEPVITVTGCDYSGRRSLSCESTGWNPEPLVLWLDSEGEILPAEATQTDEDTEGFNVKQRVIVQDSDANRLRCRVTIRDRMRETEIFIPLAFVQEVLSAHKEADMSGIKLKNLGVELCAELKNPRCIVEKLRLFDCKLTEKSCGVLASVLRSNSSSLKFLDLGWNDLYDSGVEKLSAGLESPDCKLETLW</sequence>
<keyword evidence="3" id="KW-0472">Membrane</keyword>
<dbReference type="GO" id="GO:1903037">
    <property type="term" value="P:regulation of leukocyte cell-cell adhesion"/>
    <property type="evidence" value="ECO:0007669"/>
    <property type="project" value="UniProtKB-ARBA"/>
</dbReference>
<keyword evidence="6" id="KW-0393">Immunoglobulin domain</keyword>
<evidence type="ECO:0000256" key="6">
    <source>
        <dbReference type="ARBA" id="ARBA00023319"/>
    </source>
</evidence>
<dbReference type="Pfam" id="PF22705">
    <property type="entry name" value="C2-set_3"/>
    <property type="match status" value="1"/>
</dbReference>
<protein>
    <submittedName>
        <fullName evidence="9">Butyrophilin subfamily 1 member A1-like</fullName>
    </submittedName>
</protein>
<dbReference type="GO" id="GO:0050852">
    <property type="term" value="P:T cell receptor signaling pathway"/>
    <property type="evidence" value="ECO:0007669"/>
    <property type="project" value="TreeGrafter"/>
</dbReference>
<dbReference type="RefSeq" id="XP_030632564.1">
    <property type="nucleotide sequence ID" value="XM_030776704.1"/>
</dbReference>
<dbReference type="PANTHER" id="PTHR24100:SF151">
    <property type="entry name" value="ICOS LIGAND"/>
    <property type="match status" value="1"/>
</dbReference>
<comment type="subcellular location">
    <subcellularLocation>
        <location evidence="1">Membrane</location>
    </subcellularLocation>
</comment>
<keyword evidence="5" id="KW-0325">Glycoprotein</keyword>
<dbReference type="GO" id="GO:0009897">
    <property type="term" value="C:external side of plasma membrane"/>
    <property type="evidence" value="ECO:0007669"/>
    <property type="project" value="TreeGrafter"/>
</dbReference>
<evidence type="ECO:0000256" key="4">
    <source>
        <dbReference type="ARBA" id="ARBA00023157"/>
    </source>
</evidence>